<gene>
    <name evidence="2" type="ORF">DSCOOX_04960</name>
</gene>
<name>A0A5K8A4G3_9BACT</name>
<dbReference type="NCBIfam" id="TIGR02814">
    <property type="entry name" value="pfaD_fam"/>
    <property type="match status" value="1"/>
</dbReference>
<evidence type="ECO:0000259" key="1">
    <source>
        <dbReference type="Pfam" id="PF21607"/>
    </source>
</evidence>
<dbReference type="Proteomes" id="UP000422108">
    <property type="component" value="Chromosome"/>
</dbReference>
<dbReference type="SUPFAM" id="SSF51412">
    <property type="entry name" value="Inosine monophosphate dehydrogenase (IMPDH)"/>
    <property type="match status" value="1"/>
</dbReference>
<dbReference type="Pfam" id="PF21607">
    <property type="entry name" value="FabD_helical_ins"/>
    <property type="match status" value="1"/>
</dbReference>
<accession>A0A5K8A4G3</accession>
<dbReference type="PANTHER" id="PTHR32332">
    <property type="entry name" value="2-NITROPROPANE DIOXYGENASE"/>
    <property type="match status" value="1"/>
</dbReference>
<evidence type="ECO:0000313" key="2">
    <source>
        <dbReference type="EMBL" id="BBO87316.1"/>
    </source>
</evidence>
<sequence>MINYGCWKAERQLPGTGNAAWRQALRDLSRPLFVVDVGGMPGVVQDGIATLSAQSTGDPDTYPLLGWLPVFSPASLGDPGFKADHGLKFAYICGAMANGITSTAMVEAAGRAGMIGFFGAGGLSIDQIEAAIDTLQAHLGNIPHGFNLIHSPNDMALEQKTVDLYIAKGVRLVSASAYLDLTTPLVQFRLHGIHRDAEGRIVCPNRIIAKVSREEVARKFFSPPAEKHLQRLLENGNITAEQAELARKIPMAQDLTAEADSGGHTDNRPALCLFPTLTALRDEIAAQHAFDVPLRVGLAGGIATPESAAAAFAMGAAWILTGSINQSCVEADTSPLVKKMLAEARQADITMAPAADMFEMGVKVQVLKRGTMFSMRGAKLYEIYRTYDRFDEVPQDQRKLVEGSFLKCTFEQEWANTRTFFMQRDQSQVERAEKDPKHQMALVFRSYLGRASLWAKHGAADRAIDYQIWCGPAMGAFNEWVNGSYLEAPEKRTTVGVAINLLYGAAVMTRLAGLKNQGIRIPSIYRLLDPVNEEDIQRLTVS</sequence>
<dbReference type="Pfam" id="PF03060">
    <property type="entry name" value="NMO"/>
    <property type="match status" value="1"/>
</dbReference>
<dbReference type="InterPro" id="IPR014179">
    <property type="entry name" value="PfaD-like_TIM-barrel"/>
</dbReference>
<dbReference type="Gene3D" id="3.20.20.70">
    <property type="entry name" value="Aldolase class I"/>
    <property type="match status" value="2"/>
</dbReference>
<keyword evidence="2" id="KW-0223">Dioxygenase</keyword>
<dbReference type="InterPro" id="IPR013785">
    <property type="entry name" value="Aldolase_TIM"/>
</dbReference>
<keyword evidence="3" id="KW-1185">Reference proteome</keyword>
<dbReference type="InterPro" id="IPR049489">
    <property type="entry name" value="FabD-like_helical_ins"/>
</dbReference>
<organism evidence="2 3">
    <name type="scientific">Desulfosarcina ovata subsp. ovata</name>
    <dbReference type="NCBI Taxonomy" id="2752305"/>
    <lineage>
        <taxon>Bacteria</taxon>
        <taxon>Pseudomonadati</taxon>
        <taxon>Thermodesulfobacteriota</taxon>
        <taxon>Desulfobacteria</taxon>
        <taxon>Desulfobacterales</taxon>
        <taxon>Desulfosarcinaceae</taxon>
        <taxon>Desulfosarcina</taxon>
    </lineage>
</organism>
<protein>
    <submittedName>
        <fullName evidence="2">2-nitropropane dioxygenase</fullName>
    </submittedName>
</protein>
<dbReference type="GO" id="GO:0051213">
    <property type="term" value="F:dioxygenase activity"/>
    <property type="evidence" value="ECO:0007669"/>
    <property type="project" value="UniProtKB-KW"/>
</dbReference>
<keyword evidence="2" id="KW-0560">Oxidoreductase</keyword>
<proteinExistence type="predicted"/>
<dbReference type="PANTHER" id="PTHR32332:SF20">
    <property type="entry name" value="2-NITROPROPANE DIOXYGENASE-LIKE PROTEIN"/>
    <property type="match status" value="1"/>
</dbReference>
<dbReference type="EMBL" id="AP021879">
    <property type="protein sequence ID" value="BBO87316.1"/>
    <property type="molecule type" value="Genomic_DNA"/>
</dbReference>
<feature type="domain" description="[Acyl-carrier-protein] S-malonyltransferase-like inserted helical" evidence="1">
    <location>
        <begin position="387"/>
        <end position="466"/>
    </location>
</feature>
<reference evidence="2 3" key="1">
    <citation type="submission" date="2019-11" db="EMBL/GenBank/DDBJ databases">
        <title>Comparative genomics of hydrocarbon-degrading Desulfosarcina strains.</title>
        <authorList>
            <person name="Watanabe M."/>
            <person name="Kojima H."/>
            <person name="Fukui M."/>
        </authorList>
    </citation>
    <scope>NUCLEOTIDE SEQUENCE [LARGE SCALE GENOMIC DNA]</scope>
    <source>
        <strain evidence="3">oXyS1</strain>
    </source>
</reference>
<evidence type="ECO:0000313" key="3">
    <source>
        <dbReference type="Proteomes" id="UP000422108"/>
    </source>
</evidence>
<dbReference type="AlphaFoldDB" id="A0A5K8A4G3"/>
<dbReference type="RefSeq" id="WP_155308786.1">
    <property type="nucleotide sequence ID" value="NZ_AP021879.1"/>
</dbReference>